<feature type="compositionally biased region" description="Basic residues" evidence="1">
    <location>
        <begin position="8"/>
        <end position="24"/>
    </location>
</feature>
<evidence type="ECO:0000313" key="2">
    <source>
        <dbReference type="EMBL" id="MBB5929684.1"/>
    </source>
</evidence>
<name>A0A7W9UTK6_9ACTN</name>
<evidence type="ECO:0000313" key="3">
    <source>
        <dbReference type="Proteomes" id="UP000585836"/>
    </source>
</evidence>
<reference evidence="2 3" key="1">
    <citation type="submission" date="2020-08" db="EMBL/GenBank/DDBJ databases">
        <title>Genomic Encyclopedia of Type Strains, Phase III (KMG-III): the genomes of soil and plant-associated and newly described type strains.</title>
        <authorList>
            <person name="Whitman W."/>
        </authorList>
    </citation>
    <scope>NUCLEOTIDE SEQUENCE [LARGE SCALE GENOMIC DNA]</scope>
    <source>
        <strain evidence="2 3">CECT 3313</strain>
    </source>
</reference>
<comment type="caution">
    <text evidence="2">The sequence shown here is derived from an EMBL/GenBank/DDBJ whole genome shotgun (WGS) entry which is preliminary data.</text>
</comment>
<dbReference type="AlphaFoldDB" id="A0A7W9UTK6"/>
<keyword evidence="3" id="KW-1185">Reference proteome</keyword>
<organism evidence="2 3">
    <name type="scientific">Streptomyces echinatus</name>
    <dbReference type="NCBI Taxonomy" id="67293"/>
    <lineage>
        <taxon>Bacteria</taxon>
        <taxon>Bacillati</taxon>
        <taxon>Actinomycetota</taxon>
        <taxon>Actinomycetes</taxon>
        <taxon>Kitasatosporales</taxon>
        <taxon>Streptomycetaceae</taxon>
        <taxon>Streptomyces</taxon>
    </lineage>
</organism>
<dbReference type="Proteomes" id="UP000585836">
    <property type="component" value="Unassembled WGS sequence"/>
</dbReference>
<sequence>MAHDQHDRRRGGHRHVHGNGHGHRPGGAPAARTRPSSVRRVSPTAV</sequence>
<accession>A0A7W9UTK6</accession>
<proteinExistence type="predicted"/>
<gene>
    <name evidence="2" type="ORF">FHS34_005171</name>
</gene>
<feature type="region of interest" description="Disordered" evidence="1">
    <location>
        <begin position="1"/>
        <end position="46"/>
    </location>
</feature>
<feature type="compositionally biased region" description="Low complexity" evidence="1">
    <location>
        <begin position="26"/>
        <end position="46"/>
    </location>
</feature>
<protein>
    <submittedName>
        <fullName evidence="2">Uncharacterized protein</fullName>
    </submittedName>
</protein>
<dbReference type="EMBL" id="JACHJK010000009">
    <property type="protein sequence ID" value="MBB5929684.1"/>
    <property type="molecule type" value="Genomic_DNA"/>
</dbReference>
<evidence type="ECO:0000256" key="1">
    <source>
        <dbReference type="SAM" id="MobiDB-lite"/>
    </source>
</evidence>